<accession>A0A2N0QI62</accession>
<dbReference type="VEuPathDB" id="FungiDB:RhiirA1_485468"/>
<gene>
    <name evidence="2" type="ORF">RhiirA1_485468</name>
</gene>
<dbReference type="AlphaFoldDB" id="A0A2N0QI62"/>
<feature type="chain" id="PRO_5014955521" evidence="1">
    <location>
        <begin position="24"/>
        <end position="207"/>
    </location>
</feature>
<dbReference type="EMBL" id="LLXH01009162">
    <property type="protein sequence ID" value="PKC50744.1"/>
    <property type="molecule type" value="Genomic_DNA"/>
</dbReference>
<dbReference type="Proteomes" id="UP000232688">
    <property type="component" value="Unassembled WGS sequence"/>
</dbReference>
<keyword evidence="1" id="KW-0732">Signal</keyword>
<comment type="caution">
    <text evidence="2">The sequence shown here is derived from an EMBL/GenBank/DDBJ whole genome shotgun (WGS) entry which is preliminary data.</text>
</comment>
<feature type="signal peptide" evidence="1">
    <location>
        <begin position="1"/>
        <end position="23"/>
    </location>
</feature>
<evidence type="ECO:0000256" key="1">
    <source>
        <dbReference type="SAM" id="SignalP"/>
    </source>
</evidence>
<protein>
    <submittedName>
        <fullName evidence="2">Uncharacterized protein</fullName>
    </submittedName>
</protein>
<reference evidence="2 3" key="2">
    <citation type="submission" date="2017-10" db="EMBL/GenBank/DDBJ databases">
        <title>Genome analyses suggest a sexual origin of heterokaryosis in a supposedly ancient asexual fungus.</title>
        <authorList>
            <person name="Corradi N."/>
            <person name="Sedzielewska K."/>
            <person name="Noel J."/>
            <person name="Charron P."/>
            <person name="Farinelli L."/>
            <person name="Marton T."/>
            <person name="Kruger M."/>
            <person name="Pelin A."/>
            <person name="Brachmann A."/>
            <person name="Corradi N."/>
        </authorList>
    </citation>
    <scope>NUCLEOTIDE SEQUENCE [LARGE SCALE GENOMIC DNA]</scope>
    <source>
        <strain evidence="2 3">A1</strain>
    </source>
</reference>
<evidence type="ECO:0000313" key="3">
    <source>
        <dbReference type="Proteomes" id="UP000232688"/>
    </source>
</evidence>
<evidence type="ECO:0000313" key="2">
    <source>
        <dbReference type="EMBL" id="PKC50744.1"/>
    </source>
</evidence>
<reference evidence="2 3" key="1">
    <citation type="submission" date="2017-10" db="EMBL/GenBank/DDBJ databases">
        <title>Extensive intraspecific genome diversity in a model arbuscular mycorrhizal fungus.</title>
        <authorList>
            <person name="Chen E.C.H."/>
            <person name="Morin E."/>
            <person name="Baudet D."/>
            <person name="Noel J."/>
            <person name="Ndikumana S."/>
            <person name="Charron P."/>
            <person name="St-Onge C."/>
            <person name="Giorgi J."/>
            <person name="Grigoriev I.V."/>
            <person name="Roux C."/>
            <person name="Martin F.M."/>
            <person name="Corradi N."/>
        </authorList>
    </citation>
    <scope>NUCLEOTIDE SEQUENCE [LARGE SCALE GENOMIC DNA]</scope>
    <source>
        <strain evidence="2 3">A1</strain>
    </source>
</reference>
<dbReference type="PROSITE" id="PS51257">
    <property type="entry name" value="PROKAR_LIPOPROTEIN"/>
    <property type="match status" value="1"/>
</dbReference>
<organism evidence="2 3">
    <name type="scientific">Rhizophagus irregularis</name>
    <dbReference type="NCBI Taxonomy" id="588596"/>
    <lineage>
        <taxon>Eukaryota</taxon>
        <taxon>Fungi</taxon>
        <taxon>Fungi incertae sedis</taxon>
        <taxon>Mucoromycota</taxon>
        <taxon>Glomeromycotina</taxon>
        <taxon>Glomeromycetes</taxon>
        <taxon>Glomerales</taxon>
        <taxon>Glomeraceae</taxon>
        <taxon>Rhizophagus</taxon>
    </lineage>
</organism>
<name>A0A2N0QI62_9GLOM</name>
<sequence>MINKHYIFMFLILISSTIFLVGCNKENGLNDSIDGALQMDRIDENGLIETVQNATLEFEQQVWGRGLTIGEAFSDFFSTTEWKCIEFTQGERPGDAKGIVEFTGDMVSPSTGEVTNVVMNFKVYEGNEYATIATLTYNDGPVDHGTEKNLVSRIYDQVYYPEAVEQAINDNDDFIIEDEDIYDYYEPFFENNTILEEQLQNGLDPNS</sequence>
<proteinExistence type="predicted"/>
<feature type="non-terminal residue" evidence="2">
    <location>
        <position position="207"/>
    </location>
</feature>